<dbReference type="SUPFAM" id="SSF46955">
    <property type="entry name" value="Putative DNA-binding domain"/>
    <property type="match status" value="1"/>
</dbReference>
<keyword evidence="1" id="KW-0238">DNA-binding</keyword>
<evidence type="ECO:0000256" key="2">
    <source>
        <dbReference type="SAM" id="Coils"/>
    </source>
</evidence>
<gene>
    <name evidence="5" type="ORF">LZ012_18600</name>
</gene>
<dbReference type="PANTHER" id="PTHR30204">
    <property type="entry name" value="REDOX-CYCLING DRUG-SENSING TRANSCRIPTIONAL ACTIVATOR SOXR"/>
    <property type="match status" value="1"/>
</dbReference>
<dbReference type="EMBL" id="JAKLTN010000007">
    <property type="protein sequence ID" value="MCG2579006.1"/>
    <property type="molecule type" value="Genomic_DNA"/>
</dbReference>
<protein>
    <submittedName>
        <fullName evidence="5">MerR family transcriptional regulator</fullName>
    </submittedName>
</protein>
<evidence type="ECO:0000256" key="1">
    <source>
        <dbReference type="ARBA" id="ARBA00023125"/>
    </source>
</evidence>
<dbReference type="SMART" id="SM00422">
    <property type="entry name" value="HTH_MERR"/>
    <property type="match status" value="1"/>
</dbReference>
<feature type="coiled-coil region" evidence="2">
    <location>
        <begin position="85"/>
        <end position="119"/>
    </location>
</feature>
<comment type="caution">
    <text evidence="5">The sequence shown here is derived from an EMBL/GenBank/DDBJ whole genome shotgun (WGS) entry which is preliminary data.</text>
</comment>
<dbReference type="Gene3D" id="1.10.1660.10">
    <property type="match status" value="1"/>
</dbReference>
<keyword evidence="2" id="KW-0175">Coiled coil</keyword>
<feature type="region of interest" description="Disordered" evidence="3">
    <location>
        <begin position="123"/>
        <end position="146"/>
    </location>
</feature>
<dbReference type="PANTHER" id="PTHR30204:SF98">
    <property type="entry name" value="HTH-TYPE TRANSCRIPTIONAL REGULATOR ADHR"/>
    <property type="match status" value="1"/>
</dbReference>
<feature type="domain" description="HTH merR-type" evidence="4">
    <location>
        <begin position="1"/>
        <end position="73"/>
    </location>
</feature>
<reference evidence="5" key="1">
    <citation type="submission" date="2022-01" db="EMBL/GenBank/DDBJ databases">
        <authorList>
            <person name="Jo J.-H."/>
            <person name="Im W.-T."/>
        </authorList>
    </citation>
    <scope>NUCLEOTIDE SEQUENCE</scope>
    <source>
        <strain evidence="5">XY25</strain>
    </source>
</reference>
<dbReference type="CDD" id="cd01109">
    <property type="entry name" value="HTH_YyaN"/>
    <property type="match status" value="1"/>
</dbReference>
<feature type="compositionally biased region" description="Basic and acidic residues" evidence="3">
    <location>
        <begin position="123"/>
        <end position="133"/>
    </location>
</feature>
<feature type="compositionally biased region" description="Basic residues" evidence="3">
    <location>
        <begin position="134"/>
        <end position="146"/>
    </location>
</feature>
<dbReference type="InterPro" id="IPR047057">
    <property type="entry name" value="MerR_fam"/>
</dbReference>
<dbReference type="Pfam" id="PF13411">
    <property type="entry name" value="MerR_1"/>
    <property type="match status" value="1"/>
</dbReference>
<evidence type="ECO:0000313" key="6">
    <source>
        <dbReference type="Proteomes" id="UP001165384"/>
    </source>
</evidence>
<dbReference type="RefSeq" id="WP_275712433.1">
    <property type="nucleotide sequence ID" value="NZ_JAKLTN010000007.1"/>
</dbReference>
<dbReference type="InterPro" id="IPR000551">
    <property type="entry name" value="MerR-type_HTH_dom"/>
</dbReference>
<accession>A0ABS9K782</accession>
<evidence type="ECO:0000259" key="4">
    <source>
        <dbReference type="PROSITE" id="PS50937"/>
    </source>
</evidence>
<proteinExistence type="predicted"/>
<dbReference type="PRINTS" id="PR00040">
    <property type="entry name" value="HTHMERR"/>
</dbReference>
<keyword evidence="6" id="KW-1185">Reference proteome</keyword>
<sequence>MESFLTIHDVALRTGLTAHTLRYYERIGLIAPVARATGGQRRYRSADLEWIGFLMRLRATGMSISGMQEFARLRSEGDVTTGARRAMLDEHLDQLLAQIETLQQSAQVLQAKIAHYRQVEHSLAHDQPAEGKAHAARTLRQRARQT</sequence>
<evidence type="ECO:0000256" key="3">
    <source>
        <dbReference type="SAM" id="MobiDB-lite"/>
    </source>
</evidence>
<dbReference type="InterPro" id="IPR009061">
    <property type="entry name" value="DNA-bd_dom_put_sf"/>
</dbReference>
<organism evidence="5 6">
    <name type="scientific">Dechloromonas hankyongensis</name>
    <dbReference type="NCBI Taxonomy" id="2908002"/>
    <lineage>
        <taxon>Bacteria</taxon>
        <taxon>Pseudomonadati</taxon>
        <taxon>Pseudomonadota</taxon>
        <taxon>Betaproteobacteria</taxon>
        <taxon>Rhodocyclales</taxon>
        <taxon>Azonexaceae</taxon>
        <taxon>Dechloromonas</taxon>
    </lineage>
</organism>
<dbReference type="PROSITE" id="PS50937">
    <property type="entry name" value="HTH_MERR_2"/>
    <property type="match status" value="1"/>
</dbReference>
<evidence type="ECO:0000313" key="5">
    <source>
        <dbReference type="EMBL" id="MCG2579006.1"/>
    </source>
</evidence>
<dbReference type="Proteomes" id="UP001165384">
    <property type="component" value="Unassembled WGS sequence"/>
</dbReference>
<name>A0ABS9K782_9RHOO</name>